<accession>A0AAN6W7J9</accession>
<evidence type="ECO:0000256" key="1">
    <source>
        <dbReference type="SAM" id="Phobius"/>
    </source>
</evidence>
<protein>
    <submittedName>
        <fullName evidence="2">Uncharacterized protein</fullName>
    </submittedName>
</protein>
<dbReference type="EMBL" id="MU866196">
    <property type="protein sequence ID" value="KAK4176473.1"/>
    <property type="molecule type" value="Genomic_DNA"/>
</dbReference>
<keyword evidence="1" id="KW-0472">Membrane</keyword>
<feature type="transmembrane region" description="Helical" evidence="1">
    <location>
        <begin position="48"/>
        <end position="68"/>
    </location>
</feature>
<name>A0AAN6W7J9_9PEZI</name>
<feature type="transmembrane region" description="Helical" evidence="1">
    <location>
        <begin position="6"/>
        <end position="27"/>
    </location>
</feature>
<sequence>MVLWGAIIPVTVICGLVSGFQMYYNYTRNANAVDRVWPRRPTTKFRKALVVIYWSLPLFAGVGMLIWVKTYIDGIKSWTHNSGWMTEKDKNDEYMVRGLGQIAPLVALVAVILASLEKWVWPVANWRMVEALYLLRRFCLLT</sequence>
<dbReference type="AlphaFoldDB" id="A0AAN6W7J9"/>
<evidence type="ECO:0000313" key="2">
    <source>
        <dbReference type="EMBL" id="KAK4176473.1"/>
    </source>
</evidence>
<reference evidence="2" key="1">
    <citation type="journal article" date="2023" name="Mol. Phylogenet. Evol.">
        <title>Genome-scale phylogeny and comparative genomics of the fungal order Sordariales.</title>
        <authorList>
            <person name="Hensen N."/>
            <person name="Bonometti L."/>
            <person name="Westerberg I."/>
            <person name="Brannstrom I.O."/>
            <person name="Guillou S."/>
            <person name="Cros-Aarteil S."/>
            <person name="Calhoun S."/>
            <person name="Haridas S."/>
            <person name="Kuo A."/>
            <person name="Mondo S."/>
            <person name="Pangilinan J."/>
            <person name="Riley R."/>
            <person name="LaButti K."/>
            <person name="Andreopoulos B."/>
            <person name="Lipzen A."/>
            <person name="Chen C."/>
            <person name="Yan M."/>
            <person name="Daum C."/>
            <person name="Ng V."/>
            <person name="Clum A."/>
            <person name="Steindorff A."/>
            <person name="Ohm R.A."/>
            <person name="Martin F."/>
            <person name="Silar P."/>
            <person name="Natvig D.O."/>
            <person name="Lalanne C."/>
            <person name="Gautier V."/>
            <person name="Ament-Velasquez S.L."/>
            <person name="Kruys A."/>
            <person name="Hutchinson M.I."/>
            <person name="Powell A.J."/>
            <person name="Barry K."/>
            <person name="Miller A.N."/>
            <person name="Grigoriev I.V."/>
            <person name="Debuchy R."/>
            <person name="Gladieux P."/>
            <person name="Hiltunen Thoren M."/>
            <person name="Johannesson H."/>
        </authorList>
    </citation>
    <scope>NUCLEOTIDE SEQUENCE</scope>
    <source>
        <strain evidence="2">CBS 892.96</strain>
    </source>
</reference>
<proteinExistence type="predicted"/>
<keyword evidence="3" id="KW-1185">Reference proteome</keyword>
<evidence type="ECO:0000313" key="3">
    <source>
        <dbReference type="Proteomes" id="UP001302321"/>
    </source>
</evidence>
<keyword evidence="1" id="KW-1133">Transmembrane helix</keyword>
<comment type="caution">
    <text evidence="2">The sequence shown here is derived from an EMBL/GenBank/DDBJ whole genome shotgun (WGS) entry which is preliminary data.</text>
</comment>
<feature type="transmembrane region" description="Helical" evidence="1">
    <location>
        <begin position="94"/>
        <end position="116"/>
    </location>
</feature>
<gene>
    <name evidence="2" type="ORF">QBC36DRAFT_311098</name>
</gene>
<organism evidence="2 3">
    <name type="scientific">Triangularia setosa</name>
    <dbReference type="NCBI Taxonomy" id="2587417"/>
    <lineage>
        <taxon>Eukaryota</taxon>
        <taxon>Fungi</taxon>
        <taxon>Dikarya</taxon>
        <taxon>Ascomycota</taxon>
        <taxon>Pezizomycotina</taxon>
        <taxon>Sordariomycetes</taxon>
        <taxon>Sordariomycetidae</taxon>
        <taxon>Sordariales</taxon>
        <taxon>Podosporaceae</taxon>
        <taxon>Triangularia</taxon>
    </lineage>
</organism>
<dbReference type="Proteomes" id="UP001302321">
    <property type="component" value="Unassembled WGS sequence"/>
</dbReference>
<keyword evidence="1" id="KW-0812">Transmembrane</keyword>
<reference evidence="2" key="2">
    <citation type="submission" date="2023-05" db="EMBL/GenBank/DDBJ databases">
        <authorList>
            <consortium name="Lawrence Berkeley National Laboratory"/>
            <person name="Steindorff A."/>
            <person name="Hensen N."/>
            <person name="Bonometti L."/>
            <person name="Westerberg I."/>
            <person name="Brannstrom I.O."/>
            <person name="Guillou S."/>
            <person name="Cros-Aarteil S."/>
            <person name="Calhoun S."/>
            <person name="Haridas S."/>
            <person name="Kuo A."/>
            <person name="Mondo S."/>
            <person name="Pangilinan J."/>
            <person name="Riley R."/>
            <person name="Labutti K."/>
            <person name="Andreopoulos B."/>
            <person name="Lipzen A."/>
            <person name="Chen C."/>
            <person name="Yanf M."/>
            <person name="Daum C."/>
            <person name="Ng V."/>
            <person name="Clum A."/>
            <person name="Ohm R."/>
            <person name="Martin F."/>
            <person name="Silar P."/>
            <person name="Natvig D."/>
            <person name="Lalanne C."/>
            <person name="Gautier V."/>
            <person name="Ament-Velasquez S.L."/>
            <person name="Kruys A."/>
            <person name="Hutchinson M.I."/>
            <person name="Powell A.J."/>
            <person name="Barry K."/>
            <person name="Miller A.N."/>
            <person name="Grigoriev I.V."/>
            <person name="Debuchy R."/>
            <person name="Gladieux P."/>
            <person name="Thoren M.H."/>
            <person name="Johannesson H."/>
        </authorList>
    </citation>
    <scope>NUCLEOTIDE SEQUENCE</scope>
    <source>
        <strain evidence="2">CBS 892.96</strain>
    </source>
</reference>